<organism evidence="2 3">
    <name type="scientific">Sinobaca qinghaiensis</name>
    <dbReference type="NCBI Taxonomy" id="342944"/>
    <lineage>
        <taxon>Bacteria</taxon>
        <taxon>Bacillati</taxon>
        <taxon>Bacillota</taxon>
        <taxon>Bacilli</taxon>
        <taxon>Bacillales</taxon>
        <taxon>Sporolactobacillaceae</taxon>
        <taxon>Sinobaca</taxon>
    </lineage>
</organism>
<feature type="transmembrane region" description="Helical" evidence="1">
    <location>
        <begin position="246"/>
        <end position="264"/>
    </location>
</feature>
<dbReference type="RefSeq" id="WP_120192058.1">
    <property type="nucleotide sequence ID" value="NZ_RAPK01000007.1"/>
</dbReference>
<feature type="transmembrane region" description="Helical" evidence="1">
    <location>
        <begin position="122"/>
        <end position="149"/>
    </location>
</feature>
<name>A0A419V5C8_9BACL</name>
<dbReference type="Proteomes" id="UP000285120">
    <property type="component" value="Unassembled WGS sequence"/>
</dbReference>
<feature type="transmembrane region" description="Helical" evidence="1">
    <location>
        <begin position="170"/>
        <end position="190"/>
    </location>
</feature>
<keyword evidence="1" id="KW-1133">Transmembrane helix</keyword>
<keyword evidence="1" id="KW-0812">Transmembrane</keyword>
<feature type="transmembrane region" description="Helical" evidence="1">
    <location>
        <begin position="56"/>
        <end position="78"/>
    </location>
</feature>
<reference evidence="2 3" key="1">
    <citation type="submission" date="2018-09" db="EMBL/GenBank/DDBJ databases">
        <title>Genomic Encyclopedia of Archaeal and Bacterial Type Strains, Phase II (KMG-II): from individual species to whole genera.</title>
        <authorList>
            <person name="Goeker M."/>
        </authorList>
    </citation>
    <scope>NUCLEOTIDE SEQUENCE [LARGE SCALE GENOMIC DNA]</scope>
    <source>
        <strain evidence="2 3">DSM 17008</strain>
    </source>
</reference>
<sequence length="452" mass="51067">MRPIIITLYSSLIVIYTVSRFWDNLFFSYAVGILAVLSLAAASFYASGLYKKSGLAFLILASILFVYNGTAWSSFFLYFDSMIGILSLFFVLPFLNSIIRAGQYDTSLRRLLQNGVHDLHTLYTRSFLISHFLGLFLNIATVSLVHRTLKPSLSGMKTKMADIFYTRSILRGYALCLVWSPIEIMVIISLDLTGYSYINVVPFLIPLVLLMFFSDWIFSRRQYKDLPLVMENSGSIPLKKILRKTAQMMGMLCVLVLTATLFEYLFEKGFLFSVVISIVPIAFIWALLINRRRRYLNIAVPVFKERTFFLSNYFFMFLSAGFFVEMLSASPFIAYLEAVFLTNTEHELLLFGLIGLYFILASFSGFHPLVSIALLGEVLSPVLADISSISLALVLITSSLATAIYSPYNLSVSLLAGQMNLVPFQLSFWNLPFSLYFIGSSILIAYGLTFIL</sequence>
<keyword evidence="3" id="KW-1185">Reference proteome</keyword>
<feature type="transmembrane region" description="Helical" evidence="1">
    <location>
        <begin position="382"/>
        <end position="408"/>
    </location>
</feature>
<keyword evidence="1" id="KW-0472">Membrane</keyword>
<evidence type="ECO:0000313" key="2">
    <source>
        <dbReference type="EMBL" id="RKD75158.1"/>
    </source>
</evidence>
<gene>
    <name evidence="2" type="ORF">ATL39_0855</name>
</gene>
<dbReference type="OrthoDB" id="2960907at2"/>
<proteinExistence type="predicted"/>
<protein>
    <submittedName>
        <fullName evidence="2">Uncharacterized protein</fullName>
    </submittedName>
</protein>
<feature type="transmembrane region" description="Helical" evidence="1">
    <location>
        <begin position="85"/>
        <end position="102"/>
    </location>
</feature>
<evidence type="ECO:0000256" key="1">
    <source>
        <dbReference type="SAM" id="Phobius"/>
    </source>
</evidence>
<feature type="transmembrane region" description="Helical" evidence="1">
    <location>
        <begin position="270"/>
        <end position="289"/>
    </location>
</feature>
<dbReference type="AlphaFoldDB" id="A0A419V5C8"/>
<dbReference type="EMBL" id="RAPK01000007">
    <property type="protein sequence ID" value="RKD75158.1"/>
    <property type="molecule type" value="Genomic_DNA"/>
</dbReference>
<comment type="caution">
    <text evidence="2">The sequence shown here is derived from an EMBL/GenBank/DDBJ whole genome shotgun (WGS) entry which is preliminary data.</text>
</comment>
<feature type="transmembrane region" description="Helical" evidence="1">
    <location>
        <begin position="29"/>
        <end position="50"/>
    </location>
</feature>
<feature type="transmembrane region" description="Helical" evidence="1">
    <location>
        <begin position="196"/>
        <end position="218"/>
    </location>
</feature>
<feature type="transmembrane region" description="Helical" evidence="1">
    <location>
        <begin position="310"/>
        <end position="336"/>
    </location>
</feature>
<feature type="transmembrane region" description="Helical" evidence="1">
    <location>
        <begin position="428"/>
        <end position="451"/>
    </location>
</feature>
<evidence type="ECO:0000313" key="3">
    <source>
        <dbReference type="Proteomes" id="UP000285120"/>
    </source>
</evidence>
<accession>A0A419V5C8</accession>
<feature type="transmembrane region" description="Helical" evidence="1">
    <location>
        <begin position="348"/>
        <end position="370"/>
    </location>
</feature>